<dbReference type="RefSeq" id="WP_203982812.1">
    <property type="nucleotide sequence ID" value="NZ_BOOU01000014.1"/>
</dbReference>
<evidence type="ECO:0000313" key="1">
    <source>
        <dbReference type="EMBL" id="GII76174.1"/>
    </source>
</evidence>
<proteinExistence type="predicted"/>
<dbReference type="EMBL" id="BOOU01000014">
    <property type="protein sequence ID" value="GII76174.1"/>
    <property type="molecule type" value="Genomic_DNA"/>
</dbReference>
<dbReference type="AlphaFoldDB" id="A0A919QY14"/>
<reference evidence="1" key="1">
    <citation type="submission" date="2021-01" db="EMBL/GenBank/DDBJ databases">
        <title>Whole genome shotgun sequence of Sphaerisporangium rufum NBRC 109079.</title>
        <authorList>
            <person name="Komaki H."/>
            <person name="Tamura T."/>
        </authorList>
    </citation>
    <scope>NUCLEOTIDE SEQUENCE</scope>
    <source>
        <strain evidence="1">NBRC 109079</strain>
    </source>
</reference>
<protein>
    <submittedName>
        <fullName evidence="1">Uncharacterized protein</fullName>
    </submittedName>
</protein>
<organism evidence="1 2">
    <name type="scientific">Sphaerisporangium rufum</name>
    <dbReference type="NCBI Taxonomy" id="1381558"/>
    <lineage>
        <taxon>Bacteria</taxon>
        <taxon>Bacillati</taxon>
        <taxon>Actinomycetota</taxon>
        <taxon>Actinomycetes</taxon>
        <taxon>Streptosporangiales</taxon>
        <taxon>Streptosporangiaceae</taxon>
        <taxon>Sphaerisporangium</taxon>
    </lineage>
</organism>
<comment type="caution">
    <text evidence="1">The sequence shown here is derived from an EMBL/GenBank/DDBJ whole genome shotgun (WGS) entry which is preliminary data.</text>
</comment>
<sequence length="58" mass="5932">MVIVQDRVTEQGRHVVAMFEACAAAPDDLGAAAAADEALRVLEAMLVAQPDPRAAAAG</sequence>
<evidence type="ECO:0000313" key="2">
    <source>
        <dbReference type="Proteomes" id="UP000655287"/>
    </source>
</evidence>
<gene>
    <name evidence="1" type="ORF">Sru01_11560</name>
</gene>
<dbReference type="Proteomes" id="UP000655287">
    <property type="component" value="Unassembled WGS sequence"/>
</dbReference>
<accession>A0A919QY14</accession>
<name>A0A919QY14_9ACTN</name>
<keyword evidence="2" id="KW-1185">Reference proteome</keyword>